<organism evidence="8 9">
    <name type="scientific">Ruania alba</name>
    <dbReference type="NCBI Taxonomy" id="648782"/>
    <lineage>
        <taxon>Bacteria</taxon>
        <taxon>Bacillati</taxon>
        <taxon>Actinomycetota</taxon>
        <taxon>Actinomycetes</taxon>
        <taxon>Micrococcales</taxon>
        <taxon>Ruaniaceae</taxon>
        <taxon>Ruania</taxon>
    </lineage>
</organism>
<dbReference type="Proteomes" id="UP000199220">
    <property type="component" value="Unassembled WGS sequence"/>
</dbReference>
<dbReference type="Pfam" id="PF01243">
    <property type="entry name" value="PNPOx_N"/>
    <property type="match status" value="1"/>
</dbReference>
<feature type="domain" description="Pyridoxamine 5'-phosphate oxidase N-terminal" evidence="6">
    <location>
        <begin position="38"/>
        <end position="150"/>
    </location>
</feature>
<feature type="binding site" evidence="5">
    <location>
        <position position="200"/>
    </location>
    <ligand>
        <name>FMN</name>
        <dbReference type="ChEBI" id="CHEBI:58210"/>
    </ligand>
</feature>
<dbReference type="Gene3D" id="2.30.110.10">
    <property type="entry name" value="Electron Transport, Fmn-binding Protein, Chain A"/>
    <property type="match status" value="1"/>
</dbReference>
<dbReference type="OrthoDB" id="9780392at2"/>
<feature type="binding site" evidence="5">
    <location>
        <begin position="66"/>
        <end position="71"/>
    </location>
    <ligand>
        <name>FMN</name>
        <dbReference type="ChEBI" id="CHEBI:58210"/>
    </ligand>
</feature>
<dbReference type="InterPro" id="IPR000659">
    <property type="entry name" value="Pyridox_Oxase"/>
</dbReference>
<feature type="domain" description="Pyridoxine 5'-phosphate oxidase dimerisation C-terminal" evidence="7">
    <location>
        <begin position="177"/>
        <end position="217"/>
    </location>
</feature>
<keyword evidence="4" id="KW-0560">Oxidoreductase</keyword>
<feature type="binding site" evidence="5">
    <location>
        <begin position="145"/>
        <end position="146"/>
    </location>
    <ligand>
        <name>FMN</name>
        <dbReference type="ChEBI" id="CHEBI:58210"/>
    </ligand>
</feature>
<dbReference type="RefSeq" id="WP_089773269.1">
    <property type="nucleotide sequence ID" value="NZ_FNTX01000002.1"/>
</dbReference>
<accession>A0A1H5KJN6</accession>
<dbReference type="AlphaFoldDB" id="A0A1H5KJN6"/>
<dbReference type="PANTHER" id="PTHR10851:SF0">
    <property type="entry name" value="PYRIDOXINE-5'-PHOSPHATE OXIDASE"/>
    <property type="match status" value="1"/>
</dbReference>
<dbReference type="InterPro" id="IPR019576">
    <property type="entry name" value="Pyridoxamine_oxidase_dimer_C"/>
</dbReference>
<keyword evidence="9" id="KW-1185">Reference proteome</keyword>
<dbReference type="InterPro" id="IPR012349">
    <property type="entry name" value="Split_barrel_FMN-bd"/>
</dbReference>
<reference evidence="9" key="1">
    <citation type="submission" date="2016-10" db="EMBL/GenBank/DDBJ databases">
        <authorList>
            <person name="Varghese N."/>
            <person name="Submissions S."/>
        </authorList>
    </citation>
    <scope>NUCLEOTIDE SEQUENCE [LARGE SCALE GENOMIC DNA]</scope>
    <source>
        <strain evidence="9">DSM 21368</strain>
    </source>
</reference>
<dbReference type="PIRSF" id="PIRSF000190">
    <property type="entry name" value="Pyd_amn-ph_oxd"/>
    <property type="match status" value="1"/>
</dbReference>
<feature type="binding site" evidence="5">
    <location>
        <position position="190"/>
    </location>
    <ligand>
        <name>FMN</name>
        <dbReference type="ChEBI" id="CHEBI:58210"/>
    </ligand>
</feature>
<dbReference type="GO" id="GO:0004733">
    <property type="term" value="F:pyridoxamine phosphate oxidase activity"/>
    <property type="evidence" value="ECO:0007669"/>
    <property type="project" value="InterPro"/>
</dbReference>
<feature type="binding site" evidence="5">
    <location>
        <position position="88"/>
    </location>
    <ligand>
        <name>FMN</name>
        <dbReference type="ChEBI" id="CHEBI:58210"/>
    </ligand>
</feature>
<dbReference type="SUPFAM" id="SSF50475">
    <property type="entry name" value="FMN-binding split barrel"/>
    <property type="match status" value="1"/>
</dbReference>
<feature type="binding site" evidence="5">
    <location>
        <position position="110"/>
    </location>
    <ligand>
        <name>FMN</name>
        <dbReference type="ChEBI" id="CHEBI:58210"/>
    </ligand>
</feature>
<evidence type="ECO:0000256" key="1">
    <source>
        <dbReference type="ARBA" id="ARBA00007301"/>
    </source>
</evidence>
<dbReference type="GO" id="GO:0010181">
    <property type="term" value="F:FMN binding"/>
    <property type="evidence" value="ECO:0007669"/>
    <property type="project" value="InterPro"/>
</dbReference>
<evidence type="ECO:0000256" key="3">
    <source>
        <dbReference type="ARBA" id="ARBA00022643"/>
    </source>
</evidence>
<evidence type="ECO:0000256" key="5">
    <source>
        <dbReference type="PIRSR" id="PIRSR000190-2"/>
    </source>
</evidence>
<dbReference type="PANTHER" id="PTHR10851">
    <property type="entry name" value="PYRIDOXINE-5-PHOSPHATE OXIDASE"/>
    <property type="match status" value="1"/>
</dbReference>
<dbReference type="NCBIfam" id="NF004231">
    <property type="entry name" value="PRK05679.1"/>
    <property type="match status" value="1"/>
</dbReference>
<protein>
    <submittedName>
        <fullName evidence="8">Pyridoxamine 5'-phosphate oxidase</fullName>
    </submittedName>
</protein>
<name>A0A1H5KJN6_9MICO</name>
<evidence type="ECO:0000313" key="8">
    <source>
        <dbReference type="EMBL" id="SEE64627.1"/>
    </source>
</evidence>
<dbReference type="GO" id="GO:0008615">
    <property type="term" value="P:pyridoxine biosynthetic process"/>
    <property type="evidence" value="ECO:0007669"/>
    <property type="project" value="InterPro"/>
</dbReference>
<keyword evidence="3 5" id="KW-0288">FMN</keyword>
<sequence length="217" mass="23285">MDVRAWLRSLPTFERDQVAGLDVAGAPADPTTLHLRWIEEAAAAGVPAPHAVTLATADRQGAVSARTLILKDITEGSWVIATSAESPKARDLTENPQAALASFWSALGRQVRVTGSVSDLGDEAAAADYLARPAGSRAAARTGHQSDPLDSLETYDHAYAEALTAVENHPDQAPDTWRCYAVEAHTVEFWAALAEGGQVRLRYTRCEGGWEKGLVWP</sequence>
<dbReference type="InterPro" id="IPR011576">
    <property type="entry name" value="Pyridox_Oxase_N"/>
</dbReference>
<gene>
    <name evidence="8" type="ORF">SAMN04488554_2286</name>
</gene>
<dbReference type="EMBL" id="FNTX01000002">
    <property type="protein sequence ID" value="SEE64627.1"/>
    <property type="molecule type" value="Genomic_DNA"/>
</dbReference>
<evidence type="ECO:0000256" key="4">
    <source>
        <dbReference type="ARBA" id="ARBA00023002"/>
    </source>
</evidence>
<evidence type="ECO:0000313" key="9">
    <source>
        <dbReference type="Proteomes" id="UP000199220"/>
    </source>
</evidence>
<dbReference type="STRING" id="648782.SAMN04488554_2286"/>
<evidence type="ECO:0000259" key="6">
    <source>
        <dbReference type="Pfam" id="PF01243"/>
    </source>
</evidence>
<keyword evidence="2" id="KW-0285">Flavoprotein</keyword>
<evidence type="ECO:0000256" key="2">
    <source>
        <dbReference type="ARBA" id="ARBA00022630"/>
    </source>
</evidence>
<evidence type="ECO:0000259" key="7">
    <source>
        <dbReference type="Pfam" id="PF10590"/>
    </source>
</evidence>
<dbReference type="Pfam" id="PF10590">
    <property type="entry name" value="PNP_phzG_C"/>
    <property type="match status" value="1"/>
</dbReference>
<proteinExistence type="inferred from homology"/>
<comment type="cofactor">
    <cofactor evidence="5">
        <name>FMN</name>
        <dbReference type="ChEBI" id="CHEBI:58210"/>
    </cofactor>
    <text evidence="5">Binds 1 FMN per subunit.</text>
</comment>
<comment type="similarity">
    <text evidence="1">Belongs to the pyridoxamine 5'-phosphate oxidase family.</text>
</comment>